<evidence type="ECO:0000313" key="1">
    <source>
        <dbReference type="EMBL" id="GAT61622.1"/>
    </source>
</evidence>
<gene>
    <name evidence="1" type="ORF">PJIAN_1202</name>
</gene>
<keyword evidence="2" id="KW-1185">Reference proteome</keyword>
<organism evidence="1 2">
    <name type="scientific">Paludibacter jiangxiensis</name>
    <dbReference type="NCBI Taxonomy" id="681398"/>
    <lineage>
        <taxon>Bacteria</taxon>
        <taxon>Pseudomonadati</taxon>
        <taxon>Bacteroidota</taxon>
        <taxon>Bacteroidia</taxon>
        <taxon>Bacteroidales</taxon>
        <taxon>Paludibacteraceae</taxon>
        <taxon>Paludibacter</taxon>
    </lineage>
</organism>
<dbReference type="STRING" id="681398.PJIAN_1202"/>
<dbReference type="AlphaFoldDB" id="A0A170Y9J7"/>
<dbReference type="EMBL" id="BDCR01000001">
    <property type="protein sequence ID" value="GAT61622.1"/>
    <property type="molecule type" value="Genomic_DNA"/>
</dbReference>
<reference evidence="2" key="1">
    <citation type="submission" date="2016-04" db="EMBL/GenBank/DDBJ databases">
        <title>Draft genome sequence of Paludibacter jiangxiensis strain NM7.</title>
        <authorList>
            <person name="Qiu Y."/>
            <person name="Matsuura N."/>
            <person name="Ohashi A."/>
            <person name="Tourlousse M.D."/>
            <person name="Sekiguchi Y."/>
        </authorList>
    </citation>
    <scope>NUCLEOTIDE SEQUENCE [LARGE SCALE GENOMIC DNA]</scope>
    <source>
        <strain evidence="2">NM7</strain>
    </source>
</reference>
<protein>
    <submittedName>
        <fullName evidence="1">Uncharacterized protein</fullName>
    </submittedName>
</protein>
<sequence>MSETILGVGSRVKHPQFGKGAVVQLRSDAYEVCFVDCGVRIIARDYTAWEVIEAVETPSDLATYEKIEKSLIRVLQRFSDITEKTELGQRWNNGKMILIPGDKETKEKEVSLETFFHKIVMVRDRLRVLEAKINASNLTDEEKVELQQYITRCYGSLTTFNVLFKNKNDQFVGEKGA</sequence>
<dbReference type="RefSeq" id="WP_068701174.1">
    <property type="nucleotide sequence ID" value="NZ_BDCR01000001.1"/>
</dbReference>
<reference evidence="2" key="2">
    <citation type="journal article" date="2017" name="Genome Announc.">
        <title>Draft genome sequence of Paludibacter jiangxiensis NM7(T), a propionate-producing fermentative bacterium.</title>
        <authorList>
            <person name="Qiu Y.-L."/>
            <person name="Tourlousse D.M."/>
            <person name="Matsuura N."/>
            <person name="Ohashi A."/>
            <person name="Sekiguchi Y."/>
        </authorList>
    </citation>
    <scope>NUCLEOTIDE SEQUENCE [LARGE SCALE GENOMIC DNA]</scope>
    <source>
        <strain evidence="2">NM7</strain>
    </source>
</reference>
<proteinExistence type="predicted"/>
<dbReference type="Proteomes" id="UP000076586">
    <property type="component" value="Unassembled WGS sequence"/>
</dbReference>
<dbReference type="OrthoDB" id="1117601at2"/>
<name>A0A170Y9J7_9BACT</name>
<evidence type="ECO:0000313" key="2">
    <source>
        <dbReference type="Proteomes" id="UP000076586"/>
    </source>
</evidence>
<comment type="caution">
    <text evidence="1">The sequence shown here is derived from an EMBL/GenBank/DDBJ whole genome shotgun (WGS) entry which is preliminary data.</text>
</comment>
<accession>A0A170Y9J7</accession>